<name>A0ABZ2N427_9BACI</name>
<keyword evidence="2" id="KW-1185">Reference proteome</keyword>
<accession>A0ABZ2N427</accession>
<gene>
    <name evidence="1" type="ORF">WDJ61_14005</name>
</gene>
<protein>
    <submittedName>
        <fullName evidence="1">Uncharacterized protein</fullName>
    </submittedName>
</protein>
<evidence type="ECO:0000313" key="2">
    <source>
        <dbReference type="Proteomes" id="UP001387364"/>
    </source>
</evidence>
<organism evidence="1 2">
    <name type="scientific">Bacillus kandeliae</name>
    <dbReference type="NCBI Taxonomy" id="3129297"/>
    <lineage>
        <taxon>Bacteria</taxon>
        <taxon>Bacillati</taxon>
        <taxon>Bacillota</taxon>
        <taxon>Bacilli</taxon>
        <taxon>Bacillales</taxon>
        <taxon>Bacillaceae</taxon>
        <taxon>Bacillus</taxon>
    </lineage>
</organism>
<dbReference type="Proteomes" id="UP001387364">
    <property type="component" value="Chromosome"/>
</dbReference>
<reference evidence="1 2" key="1">
    <citation type="submission" date="2024-02" db="EMBL/GenBank/DDBJ databases">
        <title>Seven novel Bacillus-like species.</title>
        <authorList>
            <person name="Liu G."/>
        </authorList>
    </citation>
    <scope>NUCLEOTIDE SEQUENCE [LARGE SCALE GENOMIC DNA]</scope>
    <source>
        <strain evidence="1 2">FJAT-52991</strain>
    </source>
</reference>
<dbReference type="EMBL" id="CP147404">
    <property type="protein sequence ID" value="WXB92361.1"/>
    <property type="molecule type" value="Genomic_DNA"/>
</dbReference>
<evidence type="ECO:0000313" key="1">
    <source>
        <dbReference type="EMBL" id="WXB92361.1"/>
    </source>
</evidence>
<proteinExistence type="predicted"/>
<sequence>MKRILGFVAILLLIFSPRIFWSLTPATNLDIAVIDKTVPKTDYREHSGLFWILENEKIVNDQDETYDIGQDYFGYDPYDQKPFPPFDQSGPLDLIYIADTYGVYSNDLKEKPDGERSRHVYGGMDLLEWNQIMNSRGSQSTLIAEFNSFATPTDSVTRSVMEENLNTEWTGWTGRYFADLNSEEIPPWLIRNYEKQYKKKWTFDGSGIAFVHLSDKVVVLGDQEDRPFVQFQLTKEGTKRYPSVNDSNYMYWFDIVRPKDGAVVEAEYELHLSKKEKEQLKEAQIPTTFPAVIHHKQEKTYYFAGDYADFPKPSFAKWSGSPYLFSLFTNDESEFYWRSYVPLMRQILTDIEEEKAR</sequence>
<dbReference type="RefSeq" id="WP_338750781.1">
    <property type="nucleotide sequence ID" value="NZ_CP147404.1"/>
</dbReference>